<evidence type="ECO:0000256" key="2">
    <source>
        <dbReference type="ARBA" id="ARBA00023315"/>
    </source>
</evidence>
<keyword evidence="5" id="KW-1185">Reference proteome</keyword>
<dbReference type="Gene3D" id="3.40.630.30">
    <property type="match status" value="1"/>
</dbReference>
<keyword evidence="1 4" id="KW-0808">Transferase</keyword>
<dbReference type="RefSeq" id="WP_142258654.1">
    <property type="nucleotide sequence ID" value="NZ_BMPV01000003.1"/>
</dbReference>
<dbReference type="Pfam" id="PF00583">
    <property type="entry name" value="Acetyltransf_1"/>
    <property type="match status" value="1"/>
</dbReference>
<dbReference type="AlphaFoldDB" id="A0A543IVB0"/>
<accession>A0A543IVB0</accession>
<dbReference type="EMBL" id="VFPQ01000001">
    <property type="protein sequence ID" value="TQM74491.1"/>
    <property type="molecule type" value="Genomic_DNA"/>
</dbReference>
<feature type="domain" description="N-acetyltransferase" evidence="3">
    <location>
        <begin position="1"/>
        <end position="179"/>
    </location>
</feature>
<dbReference type="PANTHER" id="PTHR43877">
    <property type="entry name" value="AMINOALKYLPHOSPHONATE N-ACETYLTRANSFERASE-RELATED-RELATED"/>
    <property type="match status" value="1"/>
</dbReference>
<dbReference type="InterPro" id="IPR016181">
    <property type="entry name" value="Acyl_CoA_acyltransferase"/>
</dbReference>
<comment type="caution">
    <text evidence="4">The sequence shown here is derived from an EMBL/GenBank/DDBJ whole genome shotgun (WGS) entry which is preliminary data.</text>
</comment>
<reference evidence="4 5" key="1">
    <citation type="submission" date="2019-06" db="EMBL/GenBank/DDBJ databases">
        <title>Sequencing the genomes of 1000 actinobacteria strains.</title>
        <authorList>
            <person name="Klenk H.-P."/>
        </authorList>
    </citation>
    <scope>NUCLEOTIDE SEQUENCE [LARGE SCALE GENOMIC DNA]</scope>
    <source>
        <strain evidence="4 5">DSM 43186</strain>
    </source>
</reference>
<evidence type="ECO:0000256" key="1">
    <source>
        <dbReference type="ARBA" id="ARBA00022679"/>
    </source>
</evidence>
<name>A0A543IVB0_9ACTN</name>
<gene>
    <name evidence="4" type="ORF">FHX40_1167</name>
</gene>
<sequence>MRIREATVPDAAGIAEVHVRSWRAAYRGLVPQHHLDGLDPAERRDRWSALLADDRRPRAGTLVAELDDRIVGFASILPARDEDLDPAVYGEIAAFYLDPGVWRRGIGRRLMAAALARLAAAGYPRAALWVLDGNVRARRFYEATGWRCDGTVKVDDSRGFPLTETRYRREVGDLVRREK</sequence>
<dbReference type="InterPro" id="IPR000182">
    <property type="entry name" value="GNAT_dom"/>
</dbReference>
<dbReference type="CDD" id="cd04301">
    <property type="entry name" value="NAT_SF"/>
    <property type="match status" value="1"/>
</dbReference>
<evidence type="ECO:0000313" key="4">
    <source>
        <dbReference type="EMBL" id="TQM74491.1"/>
    </source>
</evidence>
<dbReference type="GO" id="GO:0016747">
    <property type="term" value="F:acyltransferase activity, transferring groups other than amino-acyl groups"/>
    <property type="evidence" value="ECO:0007669"/>
    <property type="project" value="InterPro"/>
</dbReference>
<protein>
    <submittedName>
        <fullName evidence="4">L-amino acid N-acyltransferase YncA</fullName>
    </submittedName>
</protein>
<evidence type="ECO:0000259" key="3">
    <source>
        <dbReference type="PROSITE" id="PS51186"/>
    </source>
</evidence>
<dbReference type="SUPFAM" id="SSF55729">
    <property type="entry name" value="Acyl-CoA N-acyltransferases (Nat)"/>
    <property type="match status" value="1"/>
</dbReference>
<dbReference type="Proteomes" id="UP000319213">
    <property type="component" value="Unassembled WGS sequence"/>
</dbReference>
<dbReference type="PROSITE" id="PS51186">
    <property type="entry name" value="GNAT"/>
    <property type="match status" value="1"/>
</dbReference>
<organism evidence="4 5">
    <name type="scientific">Thermopolyspora flexuosa</name>
    <dbReference type="NCBI Taxonomy" id="103836"/>
    <lineage>
        <taxon>Bacteria</taxon>
        <taxon>Bacillati</taxon>
        <taxon>Actinomycetota</taxon>
        <taxon>Actinomycetes</taxon>
        <taxon>Streptosporangiales</taxon>
        <taxon>Streptosporangiaceae</taxon>
        <taxon>Thermopolyspora</taxon>
    </lineage>
</organism>
<keyword evidence="2 4" id="KW-0012">Acyltransferase</keyword>
<dbReference type="OrthoDB" id="5243635at2"/>
<proteinExistence type="predicted"/>
<evidence type="ECO:0000313" key="5">
    <source>
        <dbReference type="Proteomes" id="UP000319213"/>
    </source>
</evidence>
<dbReference type="InterPro" id="IPR050832">
    <property type="entry name" value="Bact_Acetyltransf"/>
</dbReference>